<dbReference type="NCBIfam" id="TIGR00451">
    <property type="entry name" value="unchar_dom_2"/>
    <property type="match status" value="1"/>
</dbReference>
<dbReference type="InterPro" id="IPR005715">
    <property type="entry name" value="Glu_5kinase/COase_Synthase"/>
</dbReference>
<dbReference type="EC" id="2.7.2.11" evidence="8"/>
<dbReference type="SUPFAM" id="SSF53633">
    <property type="entry name" value="Carbamate kinase-like"/>
    <property type="match status" value="1"/>
</dbReference>
<dbReference type="InterPro" id="IPR036393">
    <property type="entry name" value="AceGlu_kinase-like_sf"/>
</dbReference>
<dbReference type="HAMAP" id="MF_00456">
    <property type="entry name" value="ProB"/>
    <property type="match status" value="1"/>
</dbReference>
<accession>A0A0C1CCZ8</accession>
<organism evidence="10 11">
    <name type="scientific">Parachlamydia acanthamoebae</name>
    <dbReference type="NCBI Taxonomy" id="83552"/>
    <lineage>
        <taxon>Bacteria</taxon>
        <taxon>Pseudomonadati</taxon>
        <taxon>Chlamydiota</taxon>
        <taxon>Chlamydiia</taxon>
        <taxon>Parachlamydiales</taxon>
        <taxon>Parachlamydiaceae</taxon>
        <taxon>Parachlamydia</taxon>
    </lineage>
</organism>
<evidence type="ECO:0000256" key="7">
    <source>
        <dbReference type="ARBA" id="ARBA00022840"/>
    </source>
</evidence>
<comment type="catalytic activity">
    <reaction evidence="8">
        <text>L-glutamate + ATP = L-glutamyl 5-phosphate + ADP</text>
        <dbReference type="Rhea" id="RHEA:14877"/>
        <dbReference type="ChEBI" id="CHEBI:29985"/>
        <dbReference type="ChEBI" id="CHEBI:30616"/>
        <dbReference type="ChEBI" id="CHEBI:58274"/>
        <dbReference type="ChEBI" id="CHEBI:456216"/>
        <dbReference type="EC" id="2.7.2.11"/>
    </reaction>
</comment>
<feature type="domain" description="PUA" evidence="9">
    <location>
        <begin position="297"/>
        <end position="379"/>
    </location>
</feature>
<keyword evidence="5 8" id="KW-0547">Nucleotide-binding</keyword>
<keyword evidence="6 8" id="KW-0418">Kinase</keyword>
<evidence type="ECO:0000313" key="10">
    <source>
        <dbReference type="EMBL" id="KIA78730.1"/>
    </source>
</evidence>
<dbReference type="SMART" id="SM00359">
    <property type="entry name" value="PUA"/>
    <property type="match status" value="1"/>
</dbReference>
<dbReference type="InterPro" id="IPR002478">
    <property type="entry name" value="PUA"/>
</dbReference>
<dbReference type="Gene3D" id="3.40.1160.10">
    <property type="entry name" value="Acetylglutamate kinase-like"/>
    <property type="match status" value="2"/>
</dbReference>
<evidence type="ECO:0000256" key="4">
    <source>
        <dbReference type="ARBA" id="ARBA00022679"/>
    </source>
</evidence>
<dbReference type="InterPro" id="IPR011529">
    <property type="entry name" value="Glu_5kinase"/>
</dbReference>
<dbReference type="Pfam" id="PF00696">
    <property type="entry name" value="AA_kinase"/>
    <property type="match status" value="1"/>
</dbReference>
<dbReference type="CDD" id="cd04242">
    <property type="entry name" value="AAK_G5K_ProB"/>
    <property type="match status" value="1"/>
</dbReference>
<dbReference type="InterPro" id="IPR001057">
    <property type="entry name" value="Glu/AcGlu_kinase"/>
</dbReference>
<reference evidence="10 11" key="1">
    <citation type="journal article" date="2014" name="Mol. Biol. Evol.">
        <title>Massive expansion of Ubiquitination-related gene families within the Chlamydiae.</title>
        <authorList>
            <person name="Domman D."/>
            <person name="Collingro A."/>
            <person name="Lagkouvardos I."/>
            <person name="Gehre L."/>
            <person name="Weinmaier T."/>
            <person name="Rattei T."/>
            <person name="Subtil A."/>
            <person name="Horn M."/>
        </authorList>
    </citation>
    <scope>NUCLEOTIDE SEQUENCE [LARGE SCALE GENOMIC DNA]</scope>
    <source>
        <strain evidence="10 11">OEW1</strain>
    </source>
</reference>
<gene>
    <name evidence="8 10" type="primary">proB</name>
    <name evidence="10" type="ORF">DB43_DM00050</name>
</gene>
<name>A0A0C1CCZ8_9BACT</name>
<dbReference type="Proteomes" id="UP000031307">
    <property type="component" value="Unassembled WGS sequence"/>
</dbReference>
<dbReference type="Gene3D" id="2.30.130.10">
    <property type="entry name" value="PUA domain"/>
    <property type="match status" value="1"/>
</dbReference>
<comment type="function">
    <text evidence="8">Catalyzes the transfer of a phosphate group to glutamate to form L-glutamate 5-phosphate.</text>
</comment>
<comment type="caution">
    <text evidence="10">The sequence shown here is derived from an EMBL/GenBank/DDBJ whole genome shotgun (WGS) entry which is preliminary data.</text>
</comment>
<dbReference type="FunFam" id="3.40.1160.10:FF:000018">
    <property type="entry name" value="Glutamate 5-kinase"/>
    <property type="match status" value="1"/>
</dbReference>
<feature type="binding site" evidence="8">
    <location>
        <position position="69"/>
    </location>
    <ligand>
        <name>substrate</name>
    </ligand>
</feature>
<proteinExistence type="inferred from homology"/>
<keyword evidence="3 8" id="KW-0641">Proline biosynthesis</keyword>
<feature type="binding site" evidence="8">
    <location>
        <position position="168"/>
    </location>
    <ligand>
        <name>substrate</name>
    </ligand>
</feature>
<evidence type="ECO:0000256" key="2">
    <source>
        <dbReference type="ARBA" id="ARBA00022605"/>
    </source>
</evidence>
<evidence type="ECO:0000259" key="9">
    <source>
        <dbReference type="SMART" id="SM00359"/>
    </source>
</evidence>
<protein>
    <recommendedName>
        <fullName evidence="8">Glutamate 5-kinase</fullName>
        <ecNumber evidence="8">2.7.2.11</ecNumber>
    </recommendedName>
    <alternativeName>
        <fullName evidence="8">Gamma-glutamyl kinase</fullName>
        <shortName evidence="8">GK</shortName>
    </alternativeName>
</protein>
<keyword evidence="2 8" id="KW-0028">Amino-acid biosynthesis</keyword>
<dbReference type="PANTHER" id="PTHR43654:SF1">
    <property type="entry name" value="ISOPENTENYL PHOSPHATE KINASE"/>
    <property type="match status" value="1"/>
</dbReference>
<comment type="similarity">
    <text evidence="8">Belongs to the glutamate 5-kinase family.</text>
</comment>
<evidence type="ECO:0000256" key="1">
    <source>
        <dbReference type="ARBA" id="ARBA00022490"/>
    </source>
</evidence>
<feature type="binding site" evidence="8">
    <location>
        <position position="29"/>
    </location>
    <ligand>
        <name>ATP</name>
        <dbReference type="ChEBI" id="CHEBI:30616"/>
    </ligand>
</feature>
<dbReference type="GO" id="GO:0004349">
    <property type="term" value="F:glutamate 5-kinase activity"/>
    <property type="evidence" value="ECO:0007669"/>
    <property type="project" value="UniProtKB-UniRule"/>
</dbReference>
<evidence type="ECO:0000256" key="3">
    <source>
        <dbReference type="ARBA" id="ARBA00022650"/>
    </source>
</evidence>
<evidence type="ECO:0000256" key="8">
    <source>
        <dbReference type="HAMAP-Rule" id="MF_00456"/>
    </source>
</evidence>
<dbReference type="PIRSF" id="PIRSF000729">
    <property type="entry name" value="GK"/>
    <property type="match status" value="1"/>
</dbReference>
<dbReference type="GO" id="GO:0055129">
    <property type="term" value="P:L-proline biosynthetic process"/>
    <property type="evidence" value="ECO:0007669"/>
    <property type="project" value="UniProtKB-UniRule"/>
</dbReference>
<dbReference type="SUPFAM" id="SSF88697">
    <property type="entry name" value="PUA domain-like"/>
    <property type="match status" value="1"/>
</dbReference>
<dbReference type="NCBIfam" id="TIGR01027">
    <property type="entry name" value="proB"/>
    <property type="match status" value="1"/>
</dbReference>
<evidence type="ECO:0000256" key="5">
    <source>
        <dbReference type="ARBA" id="ARBA00022741"/>
    </source>
</evidence>
<dbReference type="PRINTS" id="PR00474">
    <property type="entry name" value="GLU5KINASE"/>
</dbReference>
<dbReference type="InterPro" id="IPR015947">
    <property type="entry name" value="PUA-like_sf"/>
</dbReference>
<keyword evidence="7 8" id="KW-0067">ATP-binding</keyword>
<evidence type="ECO:0000256" key="6">
    <source>
        <dbReference type="ARBA" id="ARBA00022777"/>
    </source>
</evidence>
<keyword evidence="4 8" id="KW-0808">Transferase</keyword>
<dbReference type="InterPro" id="IPR004521">
    <property type="entry name" value="Uncharacterised_CHP00451"/>
</dbReference>
<dbReference type="InterPro" id="IPR001048">
    <property type="entry name" value="Asp/Glu/Uridylate_kinase"/>
</dbReference>
<dbReference type="InterPro" id="IPR036974">
    <property type="entry name" value="PUA_sf"/>
</dbReference>
<keyword evidence="1 8" id="KW-0963">Cytoplasm</keyword>
<evidence type="ECO:0000313" key="11">
    <source>
        <dbReference type="Proteomes" id="UP000031307"/>
    </source>
</evidence>
<dbReference type="PROSITE" id="PS50890">
    <property type="entry name" value="PUA"/>
    <property type="match status" value="1"/>
</dbReference>
<sequence>MLIPPVLYGPCIRFNQENGMKHSRPIVIKLGTSTLTQGTKKLCRKKMLDIVRQISILHEQGKQIVIVSSGAMAAGREIMKDPKLDRLLPRKQMLASVGQVHLMHIWSELFALFDIVVGQVLLTRDDVSNRKRYLNSRDTLHSLLKHHVIPIINENDTVATQEIRVGDNDNLSALVANLIAAEYLILLTDQGGLFTADPRLNPTAQLIPLIEKIDANIYRLAGKPSDALGQGTGGMITKIEAAQLASQSGTSTIIGSSNHPDILLDIVAGKSVGSRFLATTTLRESRKRWLLSEKPQGKIVIDHGAAKHLMDAGASLLPAGIIKAISNFERGNIISIESETHPLAVGITNYSSSEIETIKKIHSQSIEEVLGFSYGPEVVHRDNMTMIK</sequence>
<dbReference type="GO" id="GO:0005524">
    <property type="term" value="F:ATP binding"/>
    <property type="evidence" value="ECO:0007669"/>
    <property type="project" value="UniProtKB-KW"/>
</dbReference>
<comment type="subcellular location">
    <subcellularLocation>
        <location evidence="8">Cytoplasm</location>
    </subcellularLocation>
</comment>
<dbReference type="Pfam" id="PF01472">
    <property type="entry name" value="PUA"/>
    <property type="match status" value="1"/>
</dbReference>
<comment type="pathway">
    <text evidence="8">Amino-acid biosynthesis; L-proline biosynthesis; L-glutamate 5-semialdehyde from L-glutamate: step 1/2.</text>
</comment>
<dbReference type="EMBL" id="JSAM01000007">
    <property type="protein sequence ID" value="KIA78730.1"/>
    <property type="molecule type" value="Genomic_DNA"/>
</dbReference>
<dbReference type="UniPathway" id="UPA00098">
    <property type="reaction ID" value="UER00359"/>
</dbReference>
<dbReference type="CDD" id="cd21157">
    <property type="entry name" value="PUA_G5K"/>
    <property type="match status" value="1"/>
</dbReference>
<feature type="binding site" evidence="8">
    <location>
        <position position="156"/>
    </location>
    <ligand>
        <name>substrate</name>
    </ligand>
</feature>
<feature type="binding site" evidence="8">
    <location>
        <begin position="188"/>
        <end position="189"/>
    </location>
    <ligand>
        <name>ATP</name>
        <dbReference type="ChEBI" id="CHEBI:30616"/>
    </ligand>
</feature>
<dbReference type="PATRIC" id="fig|83552.4.peg.56"/>
<dbReference type="GO" id="GO:0003723">
    <property type="term" value="F:RNA binding"/>
    <property type="evidence" value="ECO:0007669"/>
    <property type="project" value="InterPro"/>
</dbReference>
<dbReference type="AlphaFoldDB" id="A0A0C1CCZ8"/>
<dbReference type="PANTHER" id="PTHR43654">
    <property type="entry name" value="GLUTAMATE 5-KINASE"/>
    <property type="match status" value="1"/>
</dbReference>
<feature type="binding site" evidence="8">
    <location>
        <begin position="232"/>
        <end position="238"/>
    </location>
    <ligand>
        <name>ATP</name>
        <dbReference type="ChEBI" id="CHEBI:30616"/>
    </ligand>
</feature>
<dbReference type="GO" id="GO:0005829">
    <property type="term" value="C:cytosol"/>
    <property type="evidence" value="ECO:0007669"/>
    <property type="project" value="TreeGrafter"/>
</dbReference>
<dbReference type="InterPro" id="IPR041739">
    <property type="entry name" value="G5K_ProB"/>
</dbReference>